<evidence type="ECO:0000313" key="2">
    <source>
        <dbReference type="Proteomes" id="UP000290408"/>
    </source>
</evidence>
<name>A0A4P6MWE6_9MICO</name>
<sequence>MTDMARRPGAPLTIDCGTCPVQHVGCADCMVTALGSQSALPDPGLATQLPLDRREREVVSRLITAGLVSAETANEARAVHEPRSGYDELRRFAG</sequence>
<dbReference type="EMBL" id="CP036164">
    <property type="protein sequence ID" value="QBF46187.1"/>
    <property type="molecule type" value="Genomic_DNA"/>
</dbReference>
<dbReference type="OrthoDB" id="4774211at2"/>
<keyword evidence="2" id="KW-1185">Reference proteome</keyword>
<gene>
    <name evidence="1" type="ORF">EXU32_07925</name>
</gene>
<dbReference type="AlphaFoldDB" id="A0A4P6MWE6"/>
<proteinExistence type="predicted"/>
<dbReference type="Proteomes" id="UP000290408">
    <property type="component" value="Chromosome"/>
</dbReference>
<reference evidence="1 2" key="1">
    <citation type="submission" date="2019-02" db="EMBL/GenBank/DDBJ databases">
        <title>Genomic data mining of an Antarctic deep-sea actinobacterium, Janibacterlimosus P3-3-X1.</title>
        <authorList>
            <person name="Liao L."/>
            <person name="Chen B."/>
        </authorList>
    </citation>
    <scope>NUCLEOTIDE SEQUENCE [LARGE SCALE GENOMIC DNA]</scope>
    <source>
        <strain evidence="1 2">P3-3-X1</strain>
    </source>
</reference>
<dbReference type="KEGG" id="jli:EXU32_07925"/>
<organism evidence="1 2">
    <name type="scientific">Janibacter limosus</name>
    <dbReference type="NCBI Taxonomy" id="53458"/>
    <lineage>
        <taxon>Bacteria</taxon>
        <taxon>Bacillati</taxon>
        <taxon>Actinomycetota</taxon>
        <taxon>Actinomycetes</taxon>
        <taxon>Micrococcales</taxon>
        <taxon>Intrasporangiaceae</taxon>
        <taxon>Janibacter</taxon>
    </lineage>
</organism>
<dbReference type="STRING" id="1216970.GCA_001570985_02735"/>
<accession>A0A4P6MWE6</accession>
<protein>
    <submittedName>
        <fullName evidence="1">Uncharacterized protein</fullName>
    </submittedName>
</protein>
<evidence type="ECO:0000313" key="1">
    <source>
        <dbReference type="EMBL" id="QBF46187.1"/>
    </source>
</evidence>